<dbReference type="PANTHER" id="PTHR45740">
    <property type="entry name" value="POLY [ADP-RIBOSE] POLYMERASE"/>
    <property type="match status" value="1"/>
</dbReference>
<dbReference type="GO" id="GO:1990404">
    <property type="term" value="F:NAD+-protein mono-ADP-ribosyltransferase activity"/>
    <property type="evidence" value="ECO:0007669"/>
    <property type="project" value="TreeGrafter"/>
</dbReference>
<keyword evidence="2" id="KW-0328">Glycosyltransferase</keyword>
<reference evidence="4 5" key="1">
    <citation type="journal article" date="2019" name="Genome Biol. Evol.">
        <title>Whole-Genome Sequencing of the Giant Devil Catfish, Bagarius yarrelli.</title>
        <authorList>
            <person name="Jiang W."/>
            <person name="Lv Y."/>
            <person name="Cheng L."/>
            <person name="Yang K."/>
            <person name="Chao B."/>
            <person name="Wang X."/>
            <person name="Li Y."/>
            <person name="Pan X."/>
            <person name="You X."/>
            <person name="Zhang Y."/>
            <person name="Yang J."/>
            <person name="Li J."/>
            <person name="Zhang X."/>
            <person name="Liu S."/>
            <person name="Sun C."/>
            <person name="Yang J."/>
            <person name="Shi Q."/>
        </authorList>
    </citation>
    <scope>NUCLEOTIDE SEQUENCE [LARGE SCALE GENOMIC DNA]</scope>
    <source>
        <strain evidence="4">JWS20170419001</strain>
        <tissue evidence="4">Muscle</tissue>
    </source>
</reference>
<dbReference type="InterPro" id="IPR051712">
    <property type="entry name" value="ARTD-AVP"/>
</dbReference>
<dbReference type="GO" id="GO:0005634">
    <property type="term" value="C:nucleus"/>
    <property type="evidence" value="ECO:0007669"/>
    <property type="project" value="TreeGrafter"/>
</dbReference>
<organism evidence="4 5">
    <name type="scientific">Bagarius yarrelli</name>
    <name type="common">Goonch</name>
    <name type="synonym">Bagrus yarrelli</name>
    <dbReference type="NCBI Taxonomy" id="175774"/>
    <lineage>
        <taxon>Eukaryota</taxon>
        <taxon>Metazoa</taxon>
        <taxon>Chordata</taxon>
        <taxon>Craniata</taxon>
        <taxon>Vertebrata</taxon>
        <taxon>Euteleostomi</taxon>
        <taxon>Actinopterygii</taxon>
        <taxon>Neopterygii</taxon>
        <taxon>Teleostei</taxon>
        <taxon>Ostariophysi</taxon>
        <taxon>Siluriformes</taxon>
        <taxon>Sisoridae</taxon>
        <taxon>Sisorinae</taxon>
        <taxon>Bagarius</taxon>
    </lineage>
</organism>
<comment type="caution">
    <text evidence="4">The sequence shown here is derived from an EMBL/GenBank/DDBJ whole genome shotgun (WGS) entry which is preliminary data.</text>
</comment>
<dbReference type="Gene3D" id="3.90.228.10">
    <property type="match status" value="1"/>
</dbReference>
<dbReference type="InterPro" id="IPR012317">
    <property type="entry name" value="Poly(ADP-ribose)pol_cat_dom"/>
</dbReference>
<dbReference type="Proteomes" id="UP000319801">
    <property type="component" value="Unassembled WGS sequence"/>
</dbReference>
<dbReference type="Pfam" id="PF00644">
    <property type="entry name" value="PARP"/>
    <property type="match status" value="1"/>
</dbReference>
<keyword evidence="2" id="KW-0520">NAD</keyword>
<dbReference type="CDD" id="cd01439">
    <property type="entry name" value="TCCD_inducible_PARP_like"/>
    <property type="match status" value="1"/>
</dbReference>
<dbReference type="AlphaFoldDB" id="A0A556TQN9"/>
<sequence>MSETERLLNERHLFHGTSQDVVEGICKHNFDPRVCGKHATMFGQGSYFARRAAYSHSFARRSTRGIHYMFLAKVLTGKFTVGNPGMRRPPPLCSRQPAGDLFDSCVDNFVDPQIFVIFNDDQSYPYFIIQYEEVGNTVAI</sequence>
<dbReference type="GO" id="GO:0003950">
    <property type="term" value="F:NAD+ poly-ADP-ribosyltransferase activity"/>
    <property type="evidence" value="ECO:0007669"/>
    <property type="project" value="UniProtKB-UniRule"/>
</dbReference>
<feature type="domain" description="PARP catalytic" evidence="3">
    <location>
        <begin position="1"/>
        <end position="140"/>
    </location>
</feature>
<dbReference type="EC" id="2.4.2.-" evidence="2"/>
<dbReference type="PANTHER" id="PTHR45740:SF7">
    <property type="entry name" value="PROTEIN MONO-ADP-RIBOSYLTRANSFERASE TIPARP"/>
    <property type="match status" value="1"/>
</dbReference>
<comment type="similarity">
    <text evidence="1">Belongs to the ARTD/PARP family.</text>
</comment>
<keyword evidence="5" id="KW-1185">Reference proteome</keyword>
<dbReference type="EMBL" id="VCAZ01000011">
    <property type="protein sequence ID" value="TSK38424.1"/>
    <property type="molecule type" value="Genomic_DNA"/>
</dbReference>
<protein>
    <recommendedName>
        <fullName evidence="2">Poly [ADP-ribose] polymerase</fullName>
        <shortName evidence="2">PARP</shortName>
        <ecNumber evidence="2">2.4.2.-</ecNumber>
    </recommendedName>
</protein>
<gene>
    <name evidence="4" type="ORF">Baya_2840</name>
</gene>
<proteinExistence type="inferred from homology"/>
<evidence type="ECO:0000256" key="1">
    <source>
        <dbReference type="ARBA" id="ARBA00024347"/>
    </source>
</evidence>
<dbReference type="SUPFAM" id="SSF56399">
    <property type="entry name" value="ADP-ribosylation"/>
    <property type="match status" value="1"/>
</dbReference>
<dbReference type="OrthoDB" id="6133115at2759"/>
<dbReference type="PROSITE" id="PS51059">
    <property type="entry name" value="PARP_CATALYTIC"/>
    <property type="match status" value="1"/>
</dbReference>
<keyword evidence="2" id="KW-0808">Transferase</keyword>
<accession>A0A556TQN9</accession>
<name>A0A556TQN9_BAGYA</name>
<evidence type="ECO:0000259" key="3">
    <source>
        <dbReference type="PROSITE" id="PS51059"/>
    </source>
</evidence>
<evidence type="ECO:0000313" key="4">
    <source>
        <dbReference type="EMBL" id="TSK38424.1"/>
    </source>
</evidence>
<evidence type="ECO:0000313" key="5">
    <source>
        <dbReference type="Proteomes" id="UP000319801"/>
    </source>
</evidence>
<evidence type="ECO:0000256" key="2">
    <source>
        <dbReference type="RuleBase" id="RU362114"/>
    </source>
</evidence>